<accession>A0A2P2L5A4</accession>
<dbReference type="PANTHER" id="PTHR32099">
    <property type="entry name" value="CYSTEINE-RICH REPEAT SECRETORY PROTEIN"/>
    <property type="match status" value="1"/>
</dbReference>
<organism evidence="5">
    <name type="scientific">Rhizophora mucronata</name>
    <name type="common">Asiatic mangrove</name>
    <dbReference type="NCBI Taxonomy" id="61149"/>
    <lineage>
        <taxon>Eukaryota</taxon>
        <taxon>Viridiplantae</taxon>
        <taxon>Streptophyta</taxon>
        <taxon>Embryophyta</taxon>
        <taxon>Tracheophyta</taxon>
        <taxon>Spermatophyta</taxon>
        <taxon>Magnoliopsida</taxon>
        <taxon>eudicotyledons</taxon>
        <taxon>Gunneridae</taxon>
        <taxon>Pentapetalae</taxon>
        <taxon>rosids</taxon>
        <taxon>fabids</taxon>
        <taxon>Malpighiales</taxon>
        <taxon>Rhizophoraceae</taxon>
        <taxon>Rhizophora</taxon>
    </lineage>
</organism>
<sequence>MRQKLQLLQDQKTFFNYQKMHSNNHIILVKSSILFLLPLFFLNSSYFAEADILYHNCSDSFTRNSPYEVNLKGLLASLSSDSTSSKYNHYDGFKIEDAGTQTDKVYGLFLCRGDLSNDVCKHCVREAGQVVSQLCLFAKVAIVFLEECILRYSNKSIFSVMETEPSYDLWNTEEATEPKRFVALVTNTLYQMATQAANNPSATKRFAARKVNFTLSETLYTTMQCTPDLSSSDCLRCLRTAIAWIPRESPARVGGRVYLPSCNFRYENYSFIDPTAIAAAAPPPLVGDPGSLLTARSLGPPSPPSDPAQGKSKDFVDFAALKFTSDKI</sequence>
<dbReference type="Gene3D" id="3.30.430.20">
    <property type="entry name" value="Gnk2 domain, C-X8-C-X2-C motif"/>
    <property type="match status" value="2"/>
</dbReference>
<dbReference type="InterPro" id="IPR038408">
    <property type="entry name" value="GNK2_sf"/>
</dbReference>
<protein>
    <submittedName>
        <fullName evidence="5">Uncharacterized protein MANES_16G014000</fullName>
    </submittedName>
</protein>
<dbReference type="Pfam" id="PF01657">
    <property type="entry name" value="Stress-antifung"/>
    <property type="match status" value="2"/>
</dbReference>
<evidence type="ECO:0000259" key="4">
    <source>
        <dbReference type="PROSITE" id="PS51473"/>
    </source>
</evidence>
<dbReference type="AlphaFoldDB" id="A0A2P2L5A4"/>
<evidence type="ECO:0000256" key="1">
    <source>
        <dbReference type="ARBA" id="ARBA00022729"/>
    </source>
</evidence>
<dbReference type="PANTHER" id="PTHR32099:SF42">
    <property type="entry name" value="CYSTEINE-RICH RECEPTOR-LIKE PROTEIN KINASE 9-RELATED"/>
    <property type="match status" value="1"/>
</dbReference>
<feature type="domain" description="Gnk2-homologous" evidence="4">
    <location>
        <begin position="49"/>
        <end position="157"/>
    </location>
</feature>
<reference evidence="5" key="1">
    <citation type="submission" date="2018-02" db="EMBL/GenBank/DDBJ databases">
        <title>Rhizophora mucronata_Transcriptome.</title>
        <authorList>
            <person name="Meera S.P."/>
            <person name="Sreeshan A."/>
            <person name="Augustine A."/>
        </authorList>
    </citation>
    <scope>NUCLEOTIDE SEQUENCE</scope>
    <source>
        <tissue evidence="5">Leaf</tissue>
    </source>
</reference>
<dbReference type="InterPro" id="IPR002902">
    <property type="entry name" value="GNK2"/>
</dbReference>
<proteinExistence type="predicted"/>
<evidence type="ECO:0000313" key="5">
    <source>
        <dbReference type="EMBL" id="MBX13152.1"/>
    </source>
</evidence>
<name>A0A2P2L5A4_RHIMU</name>
<evidence type="ECO:0000256" key="3">
    <source>
        <dbReference type="SAM" id="MobiDB-lite"/>
    </source>
</evidence>
<evidence type="ECO:0000256" key="2">
    <source>
        <dbReference type="ARBA" id="ARBA00022737"/>
    </source>
</evidence>
<dbReference type="FunFam" id="3.30.430.20:FF:000002">
    <property type="entry name" value="Cysteine-rich receptor-like protein kinase 10"/>
    <property type="match status" value="1"/>
</dbReference>
<dbReference type="CDD" id="cd23509">
    <property type="entry name" value="Gnk2-like"/>
    <property type="match status" value="2"/>
</dbReference>
<keyword evidence="2" id="KW-0677">Repeat</keyword>
<feature type="region of interest" description="Disordered" evidence="3">
    <location>
        <begin position="290"/>
        <end position="313"/>
    </location>
</feature>
<feature type="domain" description="Gnk2-homologous" evidence="4">
    <location>
        <begin position="163"/>
        <end position="271"/>
    </location>
</feature>
<dbReference type="PROSITE" id="PS51473">
    <property type="entry name" value="GNK2"/>
    <property type="match status" value="2"/>
</dbReference>
<dbReference type="EMBL" id="GGEC01032668">
    <property type="protein sequence ID" value="MBX13152.1"/>
    <property type="molecule type" value="Transcribed_RNA"/>
</dbReference>
<keyword evidence="1" id="KW-0732">Signal</keyword>